<dbReference type="SUPFAM" id="SSF53720">
    <property type="entry name" value="ALDH-like"/>
    <property type="match status" value="1"/>
</dbReference>
<evidence type="ECO:0000256" key="3">
    <source>
        <dbReference type="RuleBase" id="RU003345"/>
    </source>
</evidence>
<feature type="domain" description="Aldehyde dehydrogenase" evidence="4">
    <location>
        <begin position="7"/>
        <end position="470"/>
    </location>
</feature>
<keyword evidence="1 3" id="KW-0560">Oxidoreductase</keyword>
<dbReference type="PROSITE" id="PS00070">
    <property type="entry name" value="ALDEHYDE_DEHYDR_CYS"/>
    <property type="match status" value="1"/>
</dbReference>
<comment type="similarity">
    <text evidence="3">Belongs to the aldehyde dehydrogenase family.</text>
</comment>
<dbReference type="PANTHER" id="PTHR11699">
    <property type="entry name" value="ALDEHYDE DEHYDROGENASE-RELATED"/>
    <property type="match status" value="1"/>
</dbReference>
<keyword evidence="6" id="KW-1185">Reference proteome</keyword>
<dbReference type="InterPro" id="IPR016163">
    <property type="entry name" value="Ald_DH_C"/>
</dbReference>
<dbReference type="InterPro" id="IPR016162">
    <property type="entry name" value="Ald_DH_N"/>
</dbReference>
<evidence type="ECO:0000313" key="6">
    <source>
        <dbReference type="Proteomes" id="UP001629274"/>
    </source>
</evidence>
<dbReference type="Gene3D" id="3.40.605.10">
    <property type="entry name" value="Aldehyde Dehydrogenase, Chain A, domain 1"/>
    <property type="match status" value="1"/>
</dbReference>
<dbReference type="EMBL" id="JAQQDR010000005">
    <property type="protein sequence ID" value="MFM0239761.1"/>
    <property type="molecule type" value="Genomic_DNA"/>
</dbReference>
<sequence>MLIGGRWVPASDGRRFDVEDPATGKVIATAAAGNTADVDAAVRAARAAFDGPWSRMTPPQRTRLLLRLADLIEANAAEIALIETHDVGQPAWLSVAGAAGAPDVVRYFAGWSGKIGGETVTPNAAGEWHAYTVREPMGVVGLIVPWNSPFGTTIHKLAALLAAGCTTVIKPAEETPLSTIRLGELVQEAGFPEGVVNIVTGFGETAGAALVAHDGVDKISFTGSTETGKAILRASAGTMKRVTLELGGKSPVIIMPDADLDKAIEATAGGIFLNSGQICVAGSRLFAHRKVYDQIVEGVAARAAQMRVGPGTEAETQMGPLVSRTQLERVMGYVESGRKEGAEVVAGGTRLGEDGYFLQPTVLADTQSTMAVMREEIFGPVLCATAFDDETIDQIAAEANNTIYGLAACIWTRDLSAAHKLARRIKAGTIKINTREFPENTLPFGGFKQSGFGRERGRAGVEMYTEVKSVLIGL</sequence>
<dbReference type="Gene3D" id="3.40.309.10">
    <property type="entry name" value="Aldehyde Dehydrogenase, Chain A, domain 2"/>
    <property type="match status" value="1"/>
</dbReference>
<dbReference type="Proteomes" id="UP001629274">
    <property type="component" value="Unassembled WGS sequence"/>
</dbReference>
<evidence type="ECO:0000259" key="4">
    <source>
        <dbReference type="Pfam" id="PF00171"/>
    </source>
</evidence>
<proteinExistence type="inferred from homology"/>
<evidence type="ECO:0000256" key="2">
    <source>
        <dbReference type="PROSITE-ProRule" id="PRU10007"/>
    </source>
</evidence>
<evidence type="ECO:0000313" key="5">
    <source>
        <dbReference type="EMBL" id="MFM0239761.1"/>
    </source>
</evidence>
<gene>
    <name evidence="5" type="ORF">PQR03_16655</name>
</gene>
<organism evidence="5 6">
    <name type="scientific">Paraburkholderia phytofirmans</name>
    <dbReference type="NCBI Taxonomy" id="261302"/>
    <lineage>
        <taxon>Bacteria</taxon>
        <taxon>Pseudomonadati</taxon>
        <taxon>Pseudomonadota</taxon>
        <taxon>Betaproteobacteria</taxon>
        <taxon>Burkholderiales</taxon>
        <taxon>Burkholderiaceae</taxon>
        <taxon>Paraburkholderia</taxon>
    </lineage>
</organism>
<dbReference type="InterPro" id="IPR016161">
    <property type="entry name" value="Ald_DH/histidinol_DH"/>
</dbReference>
<feature type="active site" evidence="2">
    <location>
        <position position="245"/>
    </location>
</feature>
<name>A0ABW9BH55_9BURK</name>
<comment type="caution">
    <text evidence="5">The sequence shown here is derived from an EMBL/GenBank/DDBJ whole genome shotgun (WGS) entry which is preliminary data.</text>
</comment>
<reference evidence="5 6" key="1">
    <citation type="journal article" date="2024" name="Chem. Sci.">
        <title>Discovery of megapolipeptins by genome mining of a Burkholderiales bacteria collection.</title>
        <authorList>
            <person name="Paulo B.S."/>
            <person name="Recchia M.J.J."/>
            <person name="Lee S."/>
            <person name="Fergusson C.H."/>
            <person name="Romanowski S.B."/>
            <person name="Hernandez A."/>
            <person name="Krull N."/>
            <person name="Liu D.Y."/>
            <person name="Cavanagh H."/>
            <person name="Bos A."/>
            <person name="Gray C.A."/>
            <person name="Murphy B.T."/>
            <person name="Linington R.G."/>
            <person name="Eustaquio A.S."/>
        </authorList>
    </citation>
    <scope>NUCLEOTIDE SEQUENCE [LARGE SCALE GENOMIC DNA]</scope>
    <source>
        <strain evidence="5 6">RL17-351-BIE-A</strain>
    </source>
</reference>
<accession>A0ABW9BH55</accession>
<evidence type="ECO:0000256" key="1">
    <source>
        <dbReference type="ARBA" id="ARBA00023002"/>
    </source>
</evidence>
<dbReference type="InterPro" id="IPR016160">
    <property type="entry name" value="Ald_DH_CS_CYS"/>
</dbReference>
<protein>
    <submittedName>
        <fullName evidence="5">Aldehyde dehydrogenase family protein</fullName>
    </submittedName>
</protein>
<dbReference type="InterPro" id="IPR029510">
    <property type="entry name" value="Ald_DH_CS_GLU"/>
</dbReference>
<dbReference type="PROSITE" id="PS00687">
    <property type="entry name" value="ALDEHYDE_DEHYDR_GLU"/>
    <property type="match status" value="1"/>
</dbReference>
<dbReference type="Pfam" id="PF00171">
    <property type="entry name" value="Aldedh"/>
    <property type="match status" value="1"/>
</dbReference>
<dbReference type="InterPro" id="IPR015590">
    <property type="entry name" value="Aldehyde_DH_dom"/>
</dbReference>